<reference evidence="9 10" key="1">
    <citation type="submission" date="2022-05" db="EMBL/GenBank/DDBJ databases">
        <title>Genome Sequencing of Bee-Associated Microbes.</title>
        <authorList>
            <person name="Dunlap C."/>
        </authorList>
    </citation>
    <scope>NUCLEOTIDE SEQUENCE [LARGE SCALE GENOMIC DNA]</scope>
    <source>
        <strain evidence="9 10">NRRL NRS-1438</strain>
    </source>
</reference>
<keyword evidence="10" id="KW-1185">Reference proteome</keyword>
<dbReference type="PROSITE" id="PS50928">
    <property type="entry name" value="ABC_TM1"/>
    <property type="match status" value="1"/>
</dbReference>
<evidence type="ECO:0000256" key="3">
    <source>
        <dbReference type="ARBA" id="ARBA00022475"/>
    </source>
</evidence>
<accession>A0ABT4DN26</accession>
<proteinExistence type="inferred from homology"/>
<keyword evidence="4 7" id="KW-0812">Transmembrane</keyword>
<dbReference type="SUPFAM" id="SSF161098">
    <property type="entry name" value="MetI-like"/>
    <property type="match status" value="1"/>
</dbReference>
<dbReference type="PANTHER" id="PTHR43227">
    <property type="entry name" value="BLL4140 PROTEIN"/>
    <property type="match status" value="1"/>
</dbReference>
<gene>
    <name evidence="9" type="ORF">M5X09_03625</name>
</gene>
<dbReference type="EMBL" id="JAMDLW010000002">
    <property type="protein sequence ID" value="MCY9518768.1"/>
    <property type="molecule type" value="Genomic_DNA"/>
</dbReference>
<feature type="domain" description="ABC transmembrane type-1" evidence="8">
    <location>
        <begin position="99"/>
        <end position="316"/>
    </location>
</feature>
<evidence type="ECO:0000256" key="2">
    <source>
        <dbReference type="ARBA" id="ARBA00022448"/>
    </source>
</evidence>
<name>A0ABT4DN26_9BACL</name>
<feature type="transmembrane region" description="Helical" evidence="7">
    <location>
        <begin position="233"/>
        <end position="251"/>
    </location>
</feature>
<dbReference type="Proteomes" id="UP001207626">
    <property type="component" value="Unassembled WGS sequence"/>
</dbReference>
<evidence type="ECO:0000256" key="1">
    <source>
        <dbReference type="ARBA" id="ARBA00004651"/>
    </source>
</evidence>
<comment type="subcellular location">
    <subcellularLocation>
        <location evidence="1 7">Cell membrane</location>
        <topology evidence="1 7">Multi-pass membrane protein</topology>
    </subcellularLocation>
</comment>
<evidence type="ECO:0000256" key="4">
    <source>
        <dbReference type="ARBA" id="ARBA00022692"/>
    </source>
</evidence>
<dbReference type="InterPro" id="IPR000515">
    <property type="entry name" value="MetI-like"/>
</dbReference>
<evidence type="ECO:0000256" key="7">
    <source>
        <dbReference type="RuleBase" id="RU363032"/>
    </source>
</evidence>
<dbReference type="Gene3D" id="1.10.3720.10">
    <property type="entry name" value="MetI-like"/>
    <property type="match status" value="1"/>
</dbReference>
<keyword evidence="2 7" id="KW-0813">Transport</keyword>
<sequence length="329" mass="37518">MSLSEKRQQETERSLTVTNRMGERKASMALGAYMKRSWQLYALFLIPLLYVLIFKYGPMVGAQIAFKDYNVVKGIWASDWAGMKHFVRFFHSYDFWRIMENTLFISIYSLVVSTPLPVLLALSLNAVRIRWFKNTVQMVSYAPHFISTVVLVGLLLQFMDPRTGMINQLFGLFGIDPVHFMGEMKYFKSIYVWSGIWQHIGFSCIIYLAALSTVDPALHEAAVLDGAGRTKRIWHIDMPAILPIAMILLILNTGQLLETGFEKIYLMQNPLNLKTSEVIDTYVYKIGLLSQAMNFSYATAIGLFKSAISLVLIVTVNYTARKTGQESLW</sequence>
<evidence type="ECO:0000256" key="6">
    <source>
        <dbReference type="ARBA" id="ARBA00023136"/>
    </source>
</evidence>
<feature type="transmembrane region" description="Helical" evidence="7">
    <location>
        <begin position="38"/>
        <end position="57"/>
    </location>
</feature>
<feature type="transmembrane region" description="Helical" evidence="7">
    <location>
        <begin position="297"/>
        <end position="320"/>
    </location>
</feature>
<comment type="caution">
    <text evidence="9">The sequence shown here is derived from an EMBL/GenBank/DDBJ whole genome shotgun (WGS) entry which is preliminary data.</text>
</comment>
<evidence type="ECO:0000313" key="9">
    <source>
        <dbReference type="EMBL" id="MCY9518768.1"/>
    </source>
</evidence>
<comment type="similarity">
    <text evidence="7">Belongs to the binding-protein-dependent transport system permease family.</text>
</comment>
<feature type="transmembrane region" description="Helical" evidence="7">
    <location>
        <begin position="190"/>
        <end position="212"/>
    </location>
</feature>
<keyword evidence="3" id="KW-1003">Cell membrane</keyword>
<protein>
    <submittedName>
        <fullName evidence="9">ABC transporter permease subunit</fullName>
    </submittedName>
</protein>
<evidence type="ECO:0000259" key="8">
    <source>
        <dbReference type="PROSITE" id="PS50928"/>
    </source>
</evidence>
<organism evidence="9 10">
    <name type="scientific">Paenibacillus apiarius</name>
    <dbReference type="NCBI Taxonomy" id="46240"/>
    <lineage>
        <taxon>Bacteria</taxon>
        <taxon>Bacillati</taxon>
        <taxon>Bacillota</taxon>
        <taxon>Bacilli</taxon>
        <taxon>Bacillales</taxon>
        <taxon>Paenibacillaceae</taxon>
        <taxon>Paenibacillus</taxon>
    </lineage>
</organism>
<keyword evidence="6 7" id="KW-0472">Membrane</keyword>
<feature type="transmembrane region" description="Helical" evidence="7">
    <location>
        <begin position="139"/>
        <end position="159"/>
    </location>
</feature>
<evidence type="ECO:0000256" key="5">
    <source>
        <dbReference type="ARBA" id="ARBA00022989"/>
    </source>
</evidence>
<dbReference type="PANTHER" id="PTHR43227:SF11">
    <property type="entry name" value="BLL4140 PROTEIN"/>
    <property type="match status" value="1"/>
</dbReference>
<dbReference type="CDD" id="cd06261">
    <property type="entry name" value="TM_PBP2"/>
    <property type="match status" value="1"/>
</dbReference>
<dbReference type="InterPro" id="IPR050809">
    <property type="entry name" value="UgpAE/MalFG_permease"/>
</dbReference>
<dbReference type="InterPro" id="IPR035906">
    <property type="entry name" value="MetI-like_sf"/>
</dbReference>
<evidence type="ECO:0000313" key="10">
    <source>
        <dbReference type="Proteomes" id="UP001207626"/>
    </source>
</evidence>
<feature type="transmembrane region" description="Helical" evidence="7">
    <location>
        <begin position="103"/>
        <end position="127"/>
    </location>
</feature>
<dbReference type="Pfam" id="PF00528">
    <property type="entry name" value="BPD_transp_1"/>
    <property type="match status" value="1"/>
</dbReference>
<keyword evidence="5 7" id="KW-1133">Transmembrane helix</keyword>